<reference evidence="1" key="1">
    <citation type="submission" date="2021-01" db="EMBL/GenBank/DDBJ databases">
        <authorList>
            <person name="Corre E."/>
            <person name="Pelletier E."/>
            <person name="Niang G."/>
            <person name="Scheremetjew M."/>
            <person name="Finn R."/>
            <person name="Kale V."/>
            <person name="Holt S."/>
            <person name="Cochrane G."/>
            <person name="Meng A."/>
            <person name="Brown T."/>
            <person name="Cohen L."/>
        </authorList>
    </citation>
    <scope>NUCLEOTIDE SEQUENCE</scope>
    <source>
        <strain evidence="1">CCMP1381</strain>
    </source>
</reference>
<dbReference type="PANTHER" id="PTHR12651">
    <property type="entry name" value="26S PROTEASOME NON-ATPASE REGULATORY SUBUNIT 9"/>
    <property type="match status" value="1"/>
</dbReference>
<dbReference type="AlphaFoldDB" id="A0A6U3Z996"/>
<proteinExistence type="predicted"/>
<evidence type="ECO:0000313" key="1">
    <source>
        <dbReference type="EMBL" id="CAD9488134.1"/>
    </source>
</evidence>
<dbReference type="SUPFAM" id="SSF50156">
    <property type="entry name" value="PDZ domain-like"/>
    <property type="match status" value="1"/>
</dbReference>
<dbReference type="GO" id="GO:0005737">
    <property type="term" value="C:cytoplasm"/>
    <property type="evidence" value="ECO:0007669"/>
    <property type="project" value="TreeGrafter"/>
</dbReference>
<name>A0A6U3Z996_9STRA</name>
<dbReference type="GO" id="GO:0070682">
    <property type="term" value="P:proteasome regulatory particle assembly"/>
    <property type="evidence" value="ECO:0007669"/>
    <property type="project" value="InterPro"/>
</dbReference>
<dbReference type="Gene3D" id="2.30.42.10">
    <property type="match status" value="1"/>
</dbReference>
<evidence type="ECO:0008006" key="3">
    <source>
        <dbReference type="Google" id="ProtNLM"/>
    </source>
</evidence>
<organism evidence="1">
    <name type="scientific">Octactis speculum</name>
    <dbReference type="NCBI Taxonomy" id="3111310"/>
    <lineage>
        <taxon>Eukaryota</taxon>
        <taxon>Sar</taxon>
        <taxon>Stramenopiles</taxon>
        <taxon>Ochrophyta</taxon>
        <taxon>Dictyochophyceae</taxon>
        <taxon>Dictyochales</taxon>
        <taxon>Dictyochaceae</taxon>
        <taxon>Octactis</taxon>
    </lineage>
</organism>
<protein>
    <recommendedName>
        <fullName evidence="3">PDZ domain-containing protein</fullName>
    </recommendedName>
</protein>
<gene>
    <name evidence="1" type="ORF">DSPE1174_LOCUS31325</name>
    <name evidence="2" type="ORF">DSPE1174_LOCUS31326</name>
</gene>
<dbReference type="GO" id="GO:0005634">
    <property type="term" value="C:nucleus"/>
    <property type="evidence" value="ECO:0007669"/>
    <property type="project" value="TreeGrafter"/>
</dbReference>
<dbReference type="InterPro" id="IPR036034">
    <property type="entry name" value="PDZ_sf"/>
</dbReference>
<evidence type="ECO:0000313" key="2">
    <source>
        <dbReference type="EMBL" id="CAD9488140.1"/>
    </source>
</evidence>
<dbReference type="EMBL" id="HBGS01060049">
    <property type="protein sequence ID" value="CAD9488140.1"/>
    <property type="molecule type" value="Transcribed_RNA"/>
</dbReference>
<dbReference type="InterPro" id="IPR035269">
    <property type="entry name" value="PSMD9"/>
</dbReference>
<accession>A0A6U3Z996</accession>
<dbReference type="EMBL" id="HBGS01060047">
    <property type="protein sequence ID" value="CAD9488134.1"/>
    <property type="molecule type" value="Transcribed_RNA"/>
</dbReference>
<sequence>MGSTLSTCACTWASENICPGPGYRCETFELRRCQTRIPVLPFAEIQEVQRGSPGHRGGLQKGDRIICFAYINGSNQGANLSGLNAVLHAKAGQRVATRLFRPNRGLVNTYVTLTEWKGRSGVLGCSLKPLPWCDNMLFGARKWGSSEAVPSTKTYEVDVHEIDVHKIRPQRSALKTSTLSCGEMSSPMSTPNLLILGQQARERRLRFSDGHPEMRRIESHQNLSRFERDSCYYGSDDMCQFIHNEVVRREVLGVTSTCALAPEAEILEEVDSPMIRRYNHPPRWPAPPERRR</sequence>
<dbReference type="PANTHER" id="PTHR12651:SF1">
    <property type="entry name" value="26S PROTEASOME NON-ATPASE REGULATORY SUBUNIT 9"/>
    <property type="match status" value="1"/>
</dbReference>